<comment type="caution">
    <text evidence="2">The sequence shown here is derived from an EMBL/GenBank/DDBJ whole genome shotgun (WGS) entry which is preliminary data.</text>
</comment>
<accession>A0AB36NU28</accession>
<dbReference type="PANTHER" id="PTHR11803">
    <property type="entry name" value="2-IMINOBUTANOATE/2-IMINOPROPANOATE DEAMINASE RIDA"/>
    <property type="match status" value="1"/>
</dbReference>
<dbReference type="Pfam" id="PF01042">
    <property type="entry name" value="Ribonuc_L-PSP"/>
    <property type="match status" value="1"/>
</dbReference>
<proteinExistence type="inferred from homology"/>
<organism evidence="2 5">
    <name type="scientific">Flavobacterium pectinovorum</name>
    <dbReference type="NCBI Taxonomy" id="29533"/>
    <lineage>
        <taxon>Bacteria</taxon>
        <taxon>Pseudomonadati</taxon>
        <taxon>Bacteroidota</taxon>
        <taxon>Flavobacteriia</taxon>
        <taxon>Flavobacteriales</taxon>
        <taxon>Flavobacteriaceae</taxon>
        <taxon>Flavobacterium</taxon>
    </lineage>
</organism>
<name>A0AB36NU28_9FLAO</name>
<dbReference type="AlphaFoldDB" id="A0AB36NU28"/>
<dbReference type="InterPro" id="IPR006056">
    <property type="entry name" value="RidA"/>
</dbReference>
<dbReference type="GO" id="GO:0019239">
    <property type="term" value="F:deaminase activity"/>
    <property type="evidence" value="ECO:0007669"/>
    <property type="project" value="TreeGrafter"/>
</dbReference>
<evidence type="ECO:0000256" key="1">
    <source>
        <dbReference type="ARBA" id="ARBA00010552"/>
    </source>
</evidence>
<dbReference type="EMBL" id="FRBX01000011">
    <property type="protein sequence ID" value="SHN22389.1"/>
    <property type="molecule type" value="Genomic_DNA"/>
</dbReference>
<reference evidence="3 4" key="2">
    <citation type="submission" date="2016-11" db="EMBL/GenBank/DDBJ databases">
        <authorList>
            <person name="Varghese N."/>
            <person name="Submissions S."/>
        </authorList>
    </citation>
    <scope>NUCLEOTIDE SEQUENCE [LARGE SCALE GENOMIC DNA]</scope>
    <source>
        <strain evidence="3 4">DSM 6368</strain>
    </source>
</reference>
<dbReference type="InterPro" id="IPR035959">
    <property type="entry name" value="RutC-like_sf"/>
</dbReference>
<reference evidence="2 5" key="1">
    <citation type="submission" date="2016-11" db="EMBL/GenBank/DDBJ databases">
        <title>Whole genomes of Flavobacteriaceae.</title>
        <authorList>
            <person name="Stine C."/>
            <person name="Li C."/>
            <person name="Tadesse D."/>
        </authorList>
    </citation>
    <scope>NUCLEOTIDE SEQUENCE [LARGE SCALE GENOMIC DNA]</scope>
    <source>
        <strain evidence="2 5">ATCC 19366</strain>
    </source>
</reference>
<dbReference type="RefSeq" id="WP_073398363.1">
    <property type="nucleotide sequence ID" value="NZ_FRBX01000011.1"/>
</dbReference>
<dbReference type="GO" id="GO:0005829">
    <property type="term" value="C:cytosol"/>
    <property type="evidence" value="ECO:0007669"/>
    <property type="project" value="TreeGrafter"/>
</dbReference>
<evidence type="ECO:0000313" key="2">
    <source>
        <dbReference type="EMBL" id="OXA98975.1"/>
    </source>
</evidence>
<gene>
    <name evidence="2" type="ORF">B0A72_22965</name>
    <name evidence="3" type="ORF">SAMN05444387_4789</name>
</gene>
<comment type="similarity">
    <text evidence="1">Belongs to the RutC family.</text>
</comment>
<dbReference type="NCBIfam" id="TIGR00004">
    <property type="entry name" value="Rid family detoxifying hydrolase"/>
    <property type="match status" value="1"/>
</dbReference>
<evidence type="ECO:0000313" key="3">
    <source>
        <dbReference type="EMBL" id="SHN22389.1"/>
    </source>
</evidence>
<dbReference type="CDD" id="cd00448">
    <property type="entry name" value="YjgF_YER057c_UK114_family"/>
    <property type="match status" value="1"/>
</dbReference>
<keyword evidence="4" id="KW-1185">Reference proteome</keyword>
<sequence length="127" mass="14213">MKRKITTNNAPMPSGNYSQAIQVDNLVFISGQLPLKDGDLISDNEPVKHCRQCLINISNICIAAGGEINDVVKLNVYYTDVRFSQALDEVLPEFFHEPYPARIRLGVSTISKNAQIEVDAIMYNKNE</sequence>
<dbReference type="SUPFAM" id="SSF55298">
    <property type="entry name" value="YjgF-like"/>
    <property type="match status" value="1"/>
</dbReference>
<evidence type="ECO:0000313" key="5">
    <source>
        <dbReference type="Proteomes" id="UP000198431"/>
    </source>
</evidence>
<dbReference type="EMBL" id="MUHB01000034">
    <property type="protein sequence ID" value="OXA98975.1"/>
    <property type="molecule type" value="Genomic_DNA"/>
</dbReference>
<dbReference type="Gene3D" id="3.30.1330.40">
    <property type="entry name" value="RutC-like"/>
    <property type="match status" value="1"/>
</dbReference>
<protein>
    <submittedName>
        <fullName evidence="3">Reactive intermediate/imine deaminase</fullName>
    </submittedName>
</protein>
<dbReference type="PANTHER" id="PTHR11803:SF39">
    <property type="entry name" value="2-IMINOBUTANOATE_2-IMINOPROPANOATE DEAMINASE"/>
    <property type="match status" value="1"/>
</dbReference>
<dbReference type="Proteomes" id="UP000184216">
    <property type="component" value="Unassembled WGS sequence"/>
</dbReference>
<evidence type="ECO:0000313" key="4">
    <source>
        <dbReference type="Proteomes" id="UP000184216"/>
    </source>
</evidence>
<dbReference type="InterPro" id="IPR006175">
    <property type="entry name" value="YjgF/YER057c/UK114"/>
</dbReference>
<dbReference type="Proteomes" id="UP000198431">
    <property type="component" value="Unassembled WGS sequence"/>
</dbReference>